<accession>A0A1I1GG83</accession>
<sequence>MKSFKFKTTINCGGCVAAVTPSLNEAVGKGNWQVDINDPDKVLTVAVQAATEEAVINAVAKAGFKAEPLTT</sequence>
<dbReference type="STRING" id="623281.SAMN05421747_10458"/>
<evidence type="ECO:0000259" key="1">
    <source>
        <dbReference type="PROSITE" id="PS50846"/>
    </source>
</evidence>
<dbReference type="AlphaFoldDB" id="A0A1I1GG83"/>
<dbReference type="GO" id="GO:0046872">
    <property type="term" value="F:metal ion binding"/>
    <property type="evidence" value="ECO:0007669"/>
    <property type="project" value="InterPro"/>
</dbReference>
<dbReference type="OrthoDB" id="677920at2"/>
<evidence type="ECO:0000313" key="3">
    <source>
        <dbReference type="Proteomes" id="UP000199577"/>
    </source>
</evidence>
<dbReference type="SUPFAM" id="SSF55008">
    <property type="entry name" value="HMA, heavy metal-associated domain"/>
    <property type="match status" value="1"/>
</dbReference>
<dbReference type="CDD" id="cd00371">
    <property type="entry name" value="HMA"/>
    <property type="match status" value="1"/>
</dbReference>
<evidence type="ECO:0000313" key="2">
    <source>
        <dbReference type="EMBL" id="SFC08363.1"/>
    </source>
</evidence>
<feature type="domain" description="HMA" evidence="1">
    <location>
        <begin position="1"/>
        <end position="67"/>
    </location>
</feature>
<protein>
    <submittedName>
        <fullName evidence="2">Copper chaperone CopZ</fullName>
    </submittedName>
</protein>
<dbReference type="InterPro" id="IPR036163">
    <property type="entry name" value="HMA_dom_sf"/>
</dbReference>
<keyword evidence="3" id="KW-1185">Reference proteome</keyword>
<dbReference type="Proteomes" id="UP000199577">
    <property type="component" value="Unassembled WGS sequence"/>
</dbReference>
<reference evidence="3" key="1">
    <citation type="submission" date="2016-10" db="EMBL/GenBank/DDBJ databases">
        <authorList>
            <person name="Varghese N."/>
            <person name="Submissions S."/>
        </authorList>
    </citation>
    <scope>NUCLEOTIDE SEQUENCE [LARGE SCALE GENOMIC DNA]</scope>
    <source>
        <strain evidence="3">DSM 22900</strain>
    </source>
</reference>
<dbReference type="PROSITE" id="PS50846">
    <property type="entry name" value="HMA_2"/>
    <property type="match status" value="1"/>
</dbReference>
<organism evidence="2 3">
    <name type="scientific">Parapedobacter composti</name>
    <dbReference type="NCBI Taxonomy" id="623281"/>
    <lineage>
        <taxon>Bacteria</taxon>
        <taxon>Pseudomonadati</taxon>
        <taxon>Bacteroidota</taxon>
        <taxon>Sphingobacteriia</taxon>
        <taxon>Sphingobacteriales</taxon>
        <taxon>Sphingobacteriaceae</taxon>
        <taxon>Parapedobacter</taxon>
    </lineage>
</organism>
<dbReference type="EMBL" id="FOLL01000004">
    <property type="protein sequence ID" value="SFC08363.1"/>
    <property type="molecule type" value="Genomic_DNA"/>
</dbReference>
<dbReference type="Gene3D" id="3.30.70.100">
    <property type="match status" value="1"/>
</dbReference>
<name>A0A1I1GG83_9SPHI</name>
<gene>
    <name evidence="2" type="ORF">SAMN05421747_10458</name>
</gene>
<dbReference type="RefSeq" id="WP_090972372.1">
    <property type="nucleotide sequence ID" value="NZ_FOLL01000004.1"/>
</dbReference>
<dbReference type="InterPro" id="IPR006121">
    <property type="entry name" value="HMA_dom"/>
</dbReference>
<proteinExistence type="predicted"/>